<protein>
    <submittedName>
        <fullName evidence="4">PH (Pleckstrin Homology) domain-containing protein</fullName>
    </submittedName>
</protein>
<evidence type="ECO:0000313" key="5">
    <source>
        <dbReference type="Proteomes" id="UP000252586"/>
    </source>
</evidence>
<keyword evidence="2" id="KW-0812">Transmembrane</keyword>
<feature type="region of interest" description="Disordered" evidence="1">
    <location>
        <begin position="157"/>
        <end position="197"/>
    </location>
</feature>
<keyword evidence="5" id="KW-1185">Reference proteome</keyword>
<sequence length="197" mass="20860">MSSPHQSVPPTESSHTAAAGSDTGRGDVKVIRVTRLNYLGVVVLALGVFIFIVGWPALLGWTAILPLFAIYWIERTRTVVSDRGLDLRTVTSSRHLDWDRIRGVSIPPRGWVRAHLTDDTEVKLPAVSYDQLRKFIEASKGRIPDLFAAAAEAARAEREAQKRAESAGGSADSDSSDNSGATGGGSGDSGSASGGSD</sequence>
<evidence type="ECO:0000259" key="3">
    <source>
        <dbReference type="Pfam" id="PF10756"/>
    </source>
</evidence>
<evidence type="ECO:0000256" key="1">
    <source>
        <dbReference type="SAM" id="MobiDB-lite"/>
    </source>
</evidence>
<reference evidence="4 5" key="1">
    <citation type="submission" date="2018-06" db="EMBL/GenBank/DDBJ databases">
        <title>Genomic Encyclopedia of Type Strains, Phase IV (KMG-IV): sequencing the most valuable type-strain genomes for metagenomic binning, comparative biology and taxonomic classification.</title>
        <authorList>
            <person name="Goeker M."/>
        </authorList>
    </citation>
    <scope>NUCLEOTIDE SEQUENCE [LARGE SCALE GENOMIC DNA]</scope>
    <source>
        <strain evidence="4 5">DSM 44599</strain>
    </source>
</reference>
<gene>
    <name evidence="4" type="ORF">DFR74_101880</name>
</gene>
<accession>A0A366E3B1</accession>
<feature type="compositionally biased region" description="Low complexity" evidence="1">
    <location>
        <begin position="166"/>
        <end position="180"/>
    </location>
</feature>
<keyword evidence="2" id="KW-0472">Membrane</keyword>
<feature type="region of interest" description="Disordered" evidence="1">
    <location>
        <begin position="1"/>
        <end position="23"/>
    </location>
</feature>
<feature type="compositionally biased region" description="Polar residues" evidence="1">
    <location>
        <begin position="1"/>
        <end position="16"/>
    </location>
</feature>
<evidence type="ECO:0000256" key="2">
    <source>
        <dbReference type="SAM" id="Phobius"/>
    </source>
</evidence>
<dbReference type="STRING" id="1210090.GCA_001613185_02886"/>
<organism evidence="4 5">
    <name type="scientific">Nocardia puris</name>
    <dbReference type="NCBI Taxonomy" id="208602"/>
    <lineage>
        <taxon>Bacteria</taxon>
        <taxon>Bacillati</taxon>
        <taxon>Actinomycetota</taxon>
        <taxon>Actinomycetes</taxon>
        <taxon>Mycobacteriales</taxon>
        <taxon>Nocardiaceae</taxon>
        <taxon>Nocardia</taxon>
    </lineage>
</organism>
<dbReference type="EMBL" id="QNRE01000001">
    <property type="protein sequence ID" value="RBO96861.1"/>
    <property type="molecule type" value="Genomic_DNA"/>
</dbReference>
<proteinExistence type="predicted"/>
<name>A0A366E3B1_9NOCA</name>
<dbReference type="InterPro" id="IPR019692">
    <property type="entry name" value="CFP-6_PH"/>
</dbReference>
<dbReference type="Pfam" id="PF10756">
    <property type="entry name" value="bPH_6"/>
    <property type="match status" value="1"/>
</dbReference>
<dbReference type="RefSeq" id="WP_084537569.1">
    <property type="nucleotide sequence ID" value="NZ_CP107943.1"/>
</dbReference>
<feature type="domain" description="Low molecular weight protein antigen 6 PH" evidence="3">
    <location>
        <begin position="75"/>
        <end position="145"/>
    </location>
</feature>
<dbReference type="AlphaFoldDB" id="A0A366E3B1"/>
<feature type="transmembrane region" description="Helical" evidence="2">
    <location>
        <begin position="42"/>
        <end position="73"/>
    </location>
</feature>
<dbReference type="OrthoDB" id="5190396at2"/>
<keyword evidence="2" id="KW-1133">Transmembrane helix</keyword>
<evidence type="ECO:0000313" key="4">
    <source>
        <dbReference type="EMBL" id="RBO96861.1"/>
    </source>
</evidence>
<dbReference type="Proteomes" id="UP000252586">
    <property type="component" value="Unassembled WGS sequence"/>
</dbReference>
<feature type="compositionally biased region" description="Gly residues" evidence="1">
    <location>
        <begin position="181"/>
        <end position="197"/>
    </location>
</feature>
<comment type="caution">
    <text evidence="4">The sequence shown here is derived from an EMBL/GenBank/DDBJ whole genome shotgun (WGS) entry which is preliminary data.</text>
</comment>